<evidence type="ECO:0000313" key="1">
    <source>
        <dbReference type="EMBL" id="RYC66333.1"/>
    </source>
</evidence>
<comment type="caution">
    <text evidence="1">The sequence shown here is derived from an EMBL/GenBank/DDBJ whole genome shotgun (WGS) entry which is preliminary data.</text>
</comment>
<dbReference type="RefSeq" id="WP_129606869.1">
    <property type="nucleotide sequence ID" value="NZ_SBLB01000016.1"/>
</dbReference>
<keyword evidence="2" id="KW-1185">Reference proteome</keyword>
<accession>A0A4Q2UBD1</accession>
<sequence>MKTPQQLNDELREAYLTLDPLQCYTVVADTYPMLLPELQADIERLGLTEAKAKFSRLAQQFAKPESGLQFTRILESAMDYLATSKPELPTDELAAQHRQAVHLEHFERLLSDDPELIQMLRESVQRKGVQGTIDLIGSLTIPTHAKGLLLGAIMHIDRMWGKGTPSPTPADMTAEQIERLPKPIQELVQKVREMGAEVVVTEVKVGAEKRAEAAYAHMVEDHPEFAQRFLALVNLVGPDMAVKNATDAPRCIAPGLREIALHYLLTVRGGNATS</sequence>
<gene>
    <name evidence="1" type="ORF">EQG79_30120</name>
</gene>
<reference evidence="1 2" key="1">
    <citation type="submission" date="2019-01" db="EMBL/GenBank/DDBJ databases">
        <title>Spirosoma flava sp. nov., a propanil-degrading bacterium isolated from herbicide-contaminated soil.</title>
        <authorList>
            <person name="Zhang L."/>
            <person name="Jiang J.-D."/>
        </authorList>
    </citation>
    <scope>NUCLEOTIDE SEQUENCE [LARGE SCALE GENOMIC DNA]</scope>
    <source>
        <strain evidence="1 2">TY50</strain>
    </source>
</reference>
<protein>
    <submittedName>
        <fullName evidence="1">Uncharacterized protein</fullName>
    </submittedName>
</protein>
<dbReference type="EMBL" id="SBLB01000016">
    <property type="protein sequence ID" value="RYC66333.1"/>
    <property type="molecule type" value="Genomic_DNA"/>
</dbReference>
<organism evidence="1 2">
    <name type="scientific">Spirosoma sordidisoli</name>
    <dbReference type="NCBI Taxonomy" id="2502893"/>
    <lineage>
        <taxon>Bacteria</taxon>
        <taxon>Pseudomonadati</taxon>
        <taxon>Bacteroidota</taxon>
        <taxon>Cytophagia</taxon>
        <taxon>Cytophagales</taxon>
        <taxon>Cytophagaceae</taxon>
        <taxon>Spirosoma</taxon>
    </lineage>
</organism>
<name>A0A4Q2UBD1_9BACT</name>
<proteinExistence type="predicted"/>
<evidence type="ECO:0000313" key="2">
    <source>
        <dbReference type="Proteomes" id="UP000290407"/>
    </source>
</evidence>
<dbReference type="AlphaFoldDB" id="A0A4Q2UBD1"/>
<dbReference type="Proteomes" id="UP000290407">
    <property type="component" value="Unassembled WGS sequence"/>
</dbReference>